<protein>
    <submittedName>
        <fullName evidence="4">Folate-binding protein</fullName>
    </submittedName>
</protein>
<dbReference type="Proteomes" id="UP001163152">
    <property type="component" value="Chromosome"/>
</dbReference>
<sequence>MNQALRDVQATAGATFTTVAEIEVPNSFGNDVEALNALQTGVVLHDRSHWGRIQVAGDDRIRFLHNQTTNNFQPLQPGQGCDTVFVTSTARTIDLVSAYVLADSVWLLTSPGYNQPLIQWMDRFIFFADQVELRDLTDTTVAFSLIGVGSDALLQTLGAGAIVGQPSNYHLVTNLGGIETRVAVGCGLAISGYTLFVAADQSAALWQCLTEAAAVPMGEQVWQRLRLEQGRPAPGQELTDDYNPLEAGLWYTISLSKGCYIGQETIARLHTYKGVKQQLWGVKLSQPVAPETPVLTNGEKIGILTSCTQANDHAIGLAYIRTKAVQPGLKVQVDETEGELIAVPFLSHEYP</sequence>
<dbReference type="NCBIfam" id="TIGR03317">
    <property type="entry name" value="ygfZ_signature"/>
    <property type="match status" value="1"/>
</dbReference>
<dbReference type="SUPFAM" id="SSF103025">
    <property type="entry name" value="Folate-binding domain"/>
    <property type="match status" value="1"/>
</dbReference>
<dbReference type="InterPro" id="IPR013977">
    <property type="entry name" value="GcvT_C"/>
</dbReference>
<dbReference type="KEGG" id="tsin:OXH18_12685"/>
<feature type="domain" description="Aminomethyltransferase C-terminal" evidence="3">
    <location>
        <begin position="278"/>
        <end position="340"/>
    </location>
</feature>
<evidence type="ECO:0000313" key="4">
    <source>
        <dbReference type="EMBL" id="WAL58053.1"/>
    </source>
</evidence>
<evidence type="ECO:0000313" key="5">
    <source>
        <dbReference type="Proteomes" id="UP001163152"/>
    </source>
</evidence>
<dbReference type="PANTHER" id="PTHR43757">
    <property type="entry name" value="AMINOMETHYLTRANSFERASE"/>
    <property type="match status" value="1"/>
</dbReference>
<dbReference type="InterPro" id="IPR029043">
    <property type="entry name" value="GcvT/YgfZ_C"/>
</dbReference>
<name>A0A9E9C6D4_9CYAN</name>
<evidence type="ECO:0000259" key="2">
    <source>
        <dbReference type="Pfam" id="PF01571"/>
    </source>
</evidence>
<dbReference type="InterPro" id="IPR006222">
    <property type="entry name" value="GCVT_N"/>
</dbReference>
<proteinExistence type="predicted"/>
<keyword evidence="5" id="KW-1185">Reference proteome</keyword>
<evidence type="ECO:0000256" key="1">
    <source>
        <dbReference type="ARBA" id="ARBA00022946"/>
    </source>
</evidence>
<gene>
    <name evidence="4" type="ORF">OXH18_12685</name>
</gene>
<dbReference type="InterPro" id="IPR028896">
    <property type="entry name" value="GcvT/YgfZ/DmdA"/>
</dbReference>
<dbReference type="PANTHER" id="PTHR43757:SF14">
    <property type="entry name" value="GLYCINE CLEAVAGE T-PROTEIN FAMILY"/>
    <property type="match status" value="1"/>
</dbReference>
<dbReference type="SUPFAM" id="SSF101790">
    <property type="entry name" value="Aminomethyltransferase beta-barrel domain"/>
    <property type="match status" value="1"/>
</dbReference>
<dbReference type="InterPro" id="IPR027266">
    <property type="entry name" value="TrmE/GcvT-like"/>
</dbReference>
<dbReference type="InterPro" id="IPR017703">
    <property type="entry name" value="YgfZ/GCV_T_CS"/>
</dbReference>
<dbReference type="Pfam" id="PF08669">
    <property type="entry name" value="GCV_T_C"/>
    <property type="match status" value="1"/>
</dbReference>
<dbReference type="RefSeq" id="WP_268607449.1">
    <property type="nucleotide sequence ID" value="NZ_CP113797.1"/>
</dbReference>
<accession>A0A9E9C6D4</accession>
<dbReference type="Gene3D" id="3.30.1360.120">
    <property type="entry name" value="Probable tRNA modification gtpase trme, domain 1"/>
    <property type="match status" value="1"/>
</dbReference>
<evidence type="ECO:0000259" key="3">
    <source>
        <dbReference type="Pfam" id="PF08669"/>
    </source>
</evidence>
<reference evidence="4" key="1">
    <citation type="submission" date="2022-12" db="EMBL/GenBank/DDBJ databases">
        <title>Polyphasic identification of a Novel Hot-Spring Cyanobacterium Ocullathermofonsia sinensis gen nov. sp. nov. and Genomic Insights on its Adaptations to the Thermal Habitat.</title>
        <authorList>
            <person name="Daroch M."/>
            <person name="Tang J."/>
            <person name="Jiang Y."/>
        </authorList>
    </citation>
    <scope>NUCLEOTIDE SEQUENCE</scope>
    <source>
        <strain evidence="4">PKUAC-SCTA174</strain>
    </source>
</reference>
<dbReference type="EMBL" id="CP113797">
    <property type="protein sequence ID" value="WAL58053.1"/>
    <property type="molecule type" value="Genomic_DNA"/>
</dbReference>
<dbReference type="AlphaFoldDB" id="A0A9E9C6D4"/>
<dbReference type="PIRSF" id="PIRSF006487">
    <property type="entry name" value="GcvT"/>
    <property type="match status" value="1"/>
</dbReference>
<keyword evidence="1" id="KW-0809">Transit peptide</keyword>
<organism evidence="4 5">
    <name type="scientific">Thermocoleostomius sinensis A174</name>
    <dbReference type="NCBI Taxonomy" id="2016057"/>
    <lineage>
        <taxon>Bacteria</taxon>
        <taxon>Bacillati</taxon>
        <taxon>Cyanobacteriota</taxon>
        <taxon>Cyanophyceae</taxon>
        <taxon>Oculatellales</taxon>
        <taxon>Oculatellaceae</taxon>
        <taxon>Thermocoleostomius</taxon>
    </lineage>
</organism>
<feature type="domain" description="GCVT N-terminal" evidence="2">
    <location>
        <begin position="6"/>
        <end position="257"/>
    </location>
</feature>
<dbReference type="Pfam" id="PF01571">
    <property type="entry name" value="GCV_T"/>
    <property type="match status" value="1"/>
</dbReference>